<dbReference type="Gene3D" id="3.40.50.300">
    <property type="entry name" value="P-loop containing nucleotide triphosphate hydrolases"/>
    <property type="match status" value="2"/>
</dbReference>
<dbReference type="AlphaFoldDB" id="A0AAD8PGR7"/>
<evidence type="ECO:0000259" key="10">
    <source>
        <dbReference type="PROSITE" id="PS51195"/>
    </source>
</evidence>
<dbReference type="PANTHER" id="PTHR47959:SF1">
    <property type="entry name" value="ATP-DEPENDENT RNA HELICASE DBPA"/>
    <property type="match status" value="1"/>
</dbReference>
<dbReference type="GO" id="GO:0003676">
    <property type="term" value="F:nucleic acid binding"/>
    <property type="evidence" value="ECO:0007669"/>
    <property type="project" value="InterPro"/>
</dbReference>
<dbReference type="PANTHER" id="PTHR47959">
    <property type="entry name" value="ATP-DEPENDENT RNA HELICASE RHLE-RELATED"/>
    <property type="match status" value="1"/>
</dbReference>
<proteinExistence type="inferred from homology"/>
<feature type="short sequence motif" description="Q motif" evidence="5">
    <location>
        <begin position="78"/>
        <end position="106"/>
    </location>
</feature>
<dbReference type="GO" id="GO:0005829">
    <property type="term" value="C:cytosol"/>
    <property type="evidence" value="ECO:0007669"/>
    <property type="project" value="TreeGrafter"/>
</dbReference>
<name>A0AAD8PGR7_BABGI</name>
<feature type="domain" description="DEAD-box RNA helicase Q" evidence="10">
    <location>
        <begin position="78"/>
        <end position="106"/>
    </location>
</feature>
<dbReference type="GO" id="GO:0016787">
    <property type="term" value="F:hydrolase activity"/>
    <property type="evidence" value="ECO:0007669"/>
    <property type="project" value="UniProtKB-KW"/>
</dbReference>
<dbReference type="PROSITE" id="PS51195">
    <property type="entry name" value="Q_MOTIF"/>
    <property type="match status" value="1"/>
</dbReference>
<dbReference type="PROSITE" id="PS51192">
    <property type="entry name" value="HELICASE_ATP_BIND_1"/>
    <property type="match status" value="1"/>
</dbReference>
<feature type="compositionally biased region" description="Basic residues" evidence="7">
    <location>
        <begin position="567"/>
        <end position="589"/>
    </location>
</feature>
<dbReference type="InterPro" id="IPR014001">
    <property type="entry name" value="Helicase_ATP-bd"/>
</dbReference>
<evidence type="ECO:0000259" key="8">
    <source>
        <dbReference type="PROSITE" id="PS51192"/>
    </source>
</evidence>
<dbReference type="InterPro" id="IPR000629">
    <property type="entry name" value="RNA-helicase_DEAD-box_CS"/>
</dbReference>
<evidence type="ECO:0000256" key="1">
    <source>
        <dbReference type="ARBA" id="ARBA00022741"/>
    </source>
</evidence>
<evidence type="ECO:0000256" key="5">
    <source>
        <dbReference type="PROSITE-ProRule" id="PRU00552"/>
    </source>
</evidence>
<feature type="region of interest" description="Disordered" evidence="7">
    <location>
        <begin position="506"/>
        <end position="589"/>
    </location>
</feature>
<evidence type="ECO:0000313" key="12">
    <source>
        <dbReference type="Proteomes" id="UP001230268"/>
    </source>
</evidence>
<dbReference type="GO" id="GO:0005524">
    <property type="term" value="F:ATP binding"/>
    <property type="evidence" value="ECO:0007669"/>
    <property type="project" value="UniProtKB-KW"/>
</dbReference>
<dbReference type="InterPro" id="IPR027417">
    <property type="entry name" value="P-loop_NTPase"/>
</dbReference>
<dbReference type="InterPro" id="IPR014014">
    <property type="entry name" value="RNA_helicase_DEAD_Q_motif"/>
</dbReference>
<keyword evidence="12" id="KW-1185">Reference proteome</keyword>
<evidence type="ECO:0000259" key="9">
    <source>
        <dbReference type="PROSITE" id="PS51194"/>
    </source>
</evidence>
<dbReference type="SMART" id="SM00490">
    <property type="entry name" value="HELICc"/>
    <property type="match status" value="1"/>
</dbReference>
<sequence length="589" mass="65833">MKGDSQITSASDDDQDISIEFQDGFFDGLDENIVSTKDGKEKRTERAKDEDPDGEGGQKQKKEIKRDTLGLKHLITTANWSDFGISRALLKAIFEMGYESPSIIQKSVIPVALEGKDILATAETGSGKSAAFIIPTLQRLINAGVIRQKDGSSHAPKVGTKALILLPTRELAAQCFETFLSLTKYLNQNGVLLTGGVPTKEQEAKMKRVPYIVFATPGKVLDILLNSKFIHMDAIEIVVLDEADRLLDLGFKDELLQILKFCNKDRQTMLFSATLTEATKDLVPISLVNPIYIKATAEITVAKTLKMEMMQIPSDELREAAALYMCKQRYTKRTILFFQTKRAAHRAAIIFSLSGLKCGELHGDLSQSKRFECVERFKNDEVNFLMASELASRGLDIPGVIAVINVHVPTDVVRFVHRVGRTARMGEEGIAITFYVDKERSIVKSMFKTAAAGDSKFEKNKVKLSNAALKNYKSKIDDLEEKIKEIMLEEQVEKEMKKAEDVLKRGRNAEPQEPRVWFRSKKDKKAASKSELQQTMMRAIGSPKEDNDHESSKFHKRVNPKAISKGSIKRKGMPKKVGTKVKGPRRGMT</sequence>
<dbReference type="SUPFAM" id="SSF52540">
    <property type="entry name" value="P-loop containing nucleoside triphosphate hydrolases"/>
    <property type="match status" value="2"/>
</dbReference>
<dbReference type="Proteomes" id="UP001230268">
    <property type="component" value="Unassembled WGS sequence"/>
</dbReference>
<organism evidence="11 12">
    <name type="scientific">Babesia gibsoni</name>
    <dbReference type="NCBI Taxonomy" id="33632"/>
    <lineage>
        <taxon>Eukaryota</taxon>
        <taxon>Sar</taxon>
        <taxon>Alveolata</taxon>
        <taxon>Apicomplexa</taxon>
        <taxon>Aconoidasida</taxon>
        <taxon>Piroplasmida</taxon>
        <taxon>Babesiidae</taxon>
        <taxon>Babesia</taxon>
    </lineage>
</organism>
<evidence type="ECO:0000256" key="6">
    <source>
        <dbReference type="RuleBase" id="RU000492"/>
    </source>
</evidence>
<gene>
    <name evidence="11" type="ORF">BgAZ_109800</name>
</gene>
<keyword evidence="3 6" id="KW-0347">Helicase</keyword>
<reference evidence="11" key="1">
    <citation type="submission" date="2023-08" db="EMBL/GenBank/DDBJ databases">
        <title>Draft sequence of the Babesia gibsoni genome.</title>
        <authorList>
            <person name="Yamagishi J.Y."/>
            <person name="Xuan X.X."/>
        </authorList>
    </citation>
    <scope>NUCLEOTIDE SEQUENCE</scope>
    <source>
        <strain evidence="11">Azabu</strain>
    </source>
</reference>
<evidence type="ECO:0000256" key="3">
    <source>
        <dbReference type="ARBA" id="ARBA00022806"/>
    </source>
</evidence>
<comment type="similarity">
    <text evidence="6">Belongs to the DEAD box helicase family.</text>
</comment>
<evidence type="ECO:0000256" key="4">
    <source>
        <dbReference type="ARBA" id="ARBA00022840"/>
    </source>
</evidence>
<dbReference type="EMBL" id="JAVEPI010000001">
    <property type="protein sequence ID" value="KAK1445074.1"/>
    <property type="molecule type" value="Genomic_DNA"/>
</dbReference>
<dbReference type="GO" id="GO:0003724">
    <property type="term" value="F:RNA helicase activity"/>
    <property type="evidence" value="ECO:0007669"/>
    <property type="project" value="InterPro"/>
</dbReference>
<protein>
    <submittedName>
        <fullName evidence="11">ATP-dependent RNA helicase rhle-related protein</fullName>
    </submittedName>
</protein>
<keyword evidence="2 6" id="KW-0378">Hydrolase</keyword>
<comment type="caution">
    <text evidence="11">The sequence shown here is derived from an EMBL/GenBank/DDBJ whole genome shotgun (WGS) entry which is preliminary data.</text>
</comment>
<dbReference type="Pfam" id="PF00270">
    <property type="entry name" value="DEAD"/>
    <property type="match status" value="1"/>
</dbReference>
<dbReference type="InterPro" id="IPR011545">
    <property type="entry name" value="DEAD/DEAH_box_helicase_dom"/>
</dbReference>
<feature type="domain" description="Helicase ATP-binding" evidence="8">
    <location>
        <begin position="109"/>
        <end position="293"/>
    </location>
</feature>
<accession>A0AAD8PGR7</accession>
<dbReference type="PROSITE" id="PS51194">
    <property type="entry name" value="HELICASE_CTER"/>
    <property type="match status" value="1"/>
</dbReference>
<evidence type="ECO:0000256" key="2">
    <source>
        <dbReference type="ARBA" id="ARBA00022801"/>
    </source>
</evidence>
<dbReference type="InterPro" id="IPR050079">
    <property type="entry name" value="DEAD_box_RNA_helicase"/>
</dbReference>
<dbReference type="InterPro" id="IPR001650">
    <property type="entry name" value="Helicase_C-like"/>
</dbReference>
<dbReference type="PROSITE" id="PS00039">
    <property type="entry name" value="DEAD_ATP_HELICASE"/>
    <property type="match status" value="1"/>
</dbReference>
<feature type="compositionally biased region" description="Basic and acidic residues" evidence="7">
    <location>
        <begin position="543"/>
        <end position="553"/>
    </location>
</feature>
<keyword evidence="1 6" id="KW-0547">Nucleotide-binding</keyword>
<dbReference type="SMART" id="SM00487">
    <property type="entry name" value="DEXDc"/>
    <property type="match status" value="1"/>
</dbReference>
<evidence type="ECO:0000313" key="11">
    <source>
        <dbReference type="EMBL" id="KAK1445074.1"/>
    </source>
</evidence>
<feature type="compositionally biased region" description="Basic and acidic residues" evidence="7">
    <location>
        <begin position="37"/>
        <end position="49"/>
    </location>
</feature>
<dbReference type="CDD" id="cd18787">
    <property type="entry name" value="SF2_C_DEAD"/>
    <property type="match status" value="1"/>
</dbReference>
<feature type="domain" description="Helicase C-terminal" evidence="9">
    <location>
        <begin position="318"/>
        <end position="480"/>
    </location>
</feature>
<feature type="region of interest" description="Disordered" evidence="7">
    <location>
        <begin position="30"/>
        <end position="63"/>
    </location>
</feature>
<evidence type="ECO:0000256" key="7">
    <source>
        <dbReference type="SAM" id="MobiDB-lite"/>
    </source>
</evidence>
<dbReference type="Pfam" id="PF00271">
    <property type="entry name" value="Helicase_C"/>
    <property type="match status" value="1"/>
</dbReference>
<keyword evidence="4 6" id="KW-0067">ATP-binding</keyword>